<dbReference type="EMBL" id="JARBDR010000342">
    <property type="protein sequence ID" value="KAJ8314184.1"/>
    <property type="molecule type" value="Genomic_DNA"/>
</dbReference>
<organism evidence="1 2">
    <name type="scientific">Tegillarca granosa</name>
    <name type="common">Malaysian cockle</name>
    <name type="synonym">Anadara granosa</name>
    <dbReference type="NCBI Taxonomy" id="220873"/>
    <lineage>
        <taxon>Eukaryota</taxon>
        <taxon>Metazoa</taxon>
        <taxon>Spiralia</taxon>
        <taxon>Lophotrochozoa</taxon>
        <taxon>Mollusca</taxon>
        <taxon>Bivalvia</taxon>
        <taxon>Autobranchia</taxon>
        <taxon>Pteriomorphia</taxon>
        <taxon>Arcoida</taxon>
        <taxon>Arcoidea</taxon>
        <taxon>Arcidae</taxon>
        <taxon>Tegillarca</taxon>
    </lineage>
</organism>
<accession>A0ABQ9F9Z7</accession>
<sequence length="121" mass="13995">MSRCNISIIWQGKSGMRWGEVLPKINHLITFIEPPSYSILLCGVRLRINRIISKYVICNGSFYVRYQELTEKYVGLFDQDGVIFIGNDLFLYRIQQALISFTNSNDIVSSTDGESVPWLYF</sequence>
<protein>
    <submittedName>
        <fullName evidence="1">Uncharacterized protein</fullName>
    </submittedName>
</protein>
<comment type="caution">
    <text evidence="1">The sequence shown here is derived from an EMBL/GenBank/DDBJ whole genome shotgun (WGS) entry which is preliminary data.</text>
</comment>
<reference evidence="1 2" key="1">
    <citation type="submission" date="2022-12" db="EMBL/GenBank/DDBJ databases">
        <title>Chromosome-level genome of Tegillarca granosa.</title>
        <authorList>
            <person name="Kim J."/>
        </authorList>
    </citation>
    <scope>NUCLEOTIDE SEQUENCE [LARGE SCALE GENOMIC DNA]</scope>
    <source>
        <strain evidence="1">Teg-2019</strain>
        <tissue evidence="1">Adductor muscle</tissue>
    </source>
</reference>
<gene>
    <name evidence="1" type="ORF">KUTeg_008745</name>
</gene>
<evidence type="ECO:0000313" key="2">
    <source>
        <dbReference type="Proteomes" id="UP001217089"/>
    </source>
</evidence>
<evidence type="ECO:0000313" key="1">
    <source>
        <dbReference type="EMBL" id="KAJ8314184.1"/>
    </source>
</evidence>
<keyword evidence="2" id="KW-1185">Reference proteome</keyword>
<dbReference type="Proteomes" id="UP001217089">
    <property type="component" value="Unassembled WGS sequence"/>
</dbReference>
<proteinExistence type="predicted"/>
<name>A0ABQ9F9Z7_TEGGR</name>